<comment type="caution">
    <text evidence="2">The sequence shown here is derived from an EMBL/GenBank/DDBJ whole genome shotgun (WGS) entry which is preliminary data.</text>
</comment>
<gene>
    <name evidence="2" type="ORF">Ari01nite_73060</name>
</gene>
<accession>A0A919K2T4</accession>
<proteinExistence type="predicted"/>
<protein>
    <submittedName>
        <fullName evidence="2">Uncharacterized protein</fullName>
    </submittedName>
</protein>
<evidence type="ECO:0000313" key="2">
    <source>
        <dbReference type="EMBL" id="GIE99841.1"/>
    </source>
</evidence>
<organism evidence="2 3">
    <name type="scientific">Paractinoplanes rishiriensis</name>
    <dbReference type="NCBI Taxonomy" id="1050105"/>
    <lineage>
        <taxon>Bacteria</taxon>
        <taxon>Bacillati</taxon>
        <taxon>Actinomycetota</taxon>
        <taxon>Actinomycetes</taxon>
        <taxon>Micromonosporales</taxon>
        <taxon>Micromonosporaceae</taxon>
        <taxon>Paractinoplanes</taxon>
    </lineage>
</organism>
<reference evidence="2" key="1">
    <citation type="submission" date="2021-01" db="EMBL/GenBank/DDBJ databases">
        <title>Whole genome shotgun sequence of Actinoplanes rishiriensis NBRC 108556.</title>
        <authorList>
            <person name="Komaki H."/>
            <person name="Tamura T."/>
        </authorList>
    </citation>
    <scope>NUCLEOTIDE SEQUENCE</scope>
    <source>
        <strain evidence="2">NBRC 108556</strain>
    </source>
</reference>
<dbReference type="Proteomes" id="UP000636960">
    <property type="component" value="Unassembled WGS sequence"/>
</dbReference>
<dbReference type="EMBL" id="BOMV01000077">
    <property type="protein sequence ID" value="GIE99841.1"/>
    <property type="molecule type" value="Genomic_DNA"/>
</dbReference>
<evidence type="ECO:0000313" key="3">
    <source>
        <dbReference type="Proteomes" id="UP000636960"/>
    </source>
</evidence>
<dbReference type="AlphaFoldDB" id="A0A919K2T4"/>
<sequence length="127" mass="13590">MIIDDENPQGHSRQSYLPLPAARPGGEHGGMTTPVRKHLVTVVDAAPAVQAWVDQFIASARAGTGDWPHPHGGIEQTFIPLARFDAVMAEAGWARTAEGTVPMSPVPDPDKGGIYHNVLHSLLGDFH</sequence>
<evidence type="ECO:0000256" key="1">
    <source>
        <dbReference type="SAM" id="MobiDB-lite"/>
    </source>
</evidence>
<keyword evidence="3" id="KW-1185">Reference proteome</keyword>
<feature type="region of interest" description="Disordered" evidence="1">
    <location>
        <begin position="1"/>
        <end position="33"/>
    </location>
</feature>
<name>A0A919K2T4_9ACTN</name>